<feature type="transmembrane region" description="Helical" evidence="5">
    <location>
        <begin position="178"/>
        <end position="194"/>
    </location>
</feature>
<accession>A0A2S2E1Y9</accession>
<dbReference type="InterPro" id="IPR051533">
    <property type="entry name" value="WaaL-like"/>
</dbReference>
<dbReference type="OrthoDB" id="871774at2"/>
<sequence>MLVQSLGKPQSMEAEKSDSTIPFVFLLIYFALVLIRPHEMGQTLYETPIIRYSLILTFIAYLLLTRPKVFPIQFWLCLAVTPVMVVSGALNGWLGGGVQSGINFLTGATLPFLVVCSIATTPARQKTLMLLAILAAILMVHNGISQRADPMGIGWSGAMMTLHGRITYLGFLNDPNDLAMFLVMTLPFVMFFIYRGNWLTKILMLGVAVFLAYGVYLTNSRGAIVSLLFLMAVGFYFRYGKVKAFFFGLLLLPLVVVVLTKFRSIDASESSAYGRVDAWYEGMQMFFSNPLFGVGQNNFLDHHGLTAHNSYVLVLAELGMVGYLLWMLFALLTLYMVYPRRQLNTLSLPEKKADVGFEANGQDTDYERVREQQLLMTTYFYSFLGFLSTAFFLSRSYTLIGYLFAGLAVASFYRTARMNGSLNVEGLGRVIWLGLALSAGAIASMVVIIKLLI</sequence>
<reference evidence="7 8" key="1">
    <citation type="submission" date="2018-05" db="EMBL/GenBank/DDBJ databases">
        <title>Salinimonas sp. HMF8227 Genome sequencing and assembly.</title>
        <authorList>
            <person name="Kang H."/>
            <person name="Kang J."/>
            <person name="Cha I."/>
            <person name="Kim H."/>
            <person name="Joh K."/>
        </authorList>
    </citation>
    <scope>NUCLEOTIDE SEQUENCE [LARGE SCALE GENOMIC DNA]</scope>
    <source>
        <strain evidence="7 8">HMF8227</strain>
    </source>
</reference>
<dbReference type="EMBL" id="CP029347">
    <property type="protein sequence ID" value="AWL11656.1"/>
    <property type="molecule type" value="Genomic_DNA"/>
</dbReference>
<name>A0A2S2E1Y9_9ALTE</name>
<keyword evidence="2 5" id="KW-0812">Transmembrane</keyword>
<proteinExistence type="predicted"/>
<evidence type="ECO:0000256" key="2">
    <source>
        <dbReference type="ARBA" id="ARBA00022692"/>
    </source>
</evidence>
<feature type="transmembrane region" description="Helical" evidence="5">
    <location>
        <begin position="311"/>
        <end position="338"/>
    </location>
</feature>
<feature type="domain" description="O-antigen ligase-related" evidence="6">
    <location>
        <begin position="207"/>
        <end position="327"/>
    </location>
</feature>
<dbReference type="KEGG" id="salh:HMF8227_01175"/>
<dbReference type="InterPro" id="IPR007016">
    <property type="entry name" value="O-antigen_ligase-rel_domated"/>
</dbReference>
<dbReference type="PANTHER" id="PTHR37422:SF13">
    <property type="entry name" value="LIPOPOLYSACCHARIDE BIOSYNTHESIS PROTEIN PA4999-RELATED"/>
    <property type="match status" value="1"/>
</dbReference>
<feature type="transmembrane region" description="Helical" evidence="5">
    <location>
        <begin position="374"/>
        <end position="393"/>
    </location>
</feature>
<keyword evidence="8" id="KW-1185">Reference proteome</keyword>
<feature type="transmembrane region" description="Helical" evidence="5">
    <location>
        <begin position="20"/>
        <end position="37"/>
    </location>
</feature>
<feature type="transmembrane region" description="Helical" evidence="5">
    <location>
        <begin position="199"/>
        <end position="216"/>
    </location>
</feature>
<organism evidence="7 8">
    <name type="scientific">Saliniradius amylolyticus</name>
    <dbReference type="NCBI Taxonomy" id="2183582"/>
    <lineage>
        <taxon>Bacteria</taxon>
        <taxon>Pseudomonadati</taxon>
        <taxon>Pseudomonadota</taxon>
        <taxon>Gammaproteobacteria</taxon>
        <taxon>Alteromonadales</taxon>
        <taxon>Alteromonadaceae</taxon>
        <taxon>Saliniradius</taxon>
    </lineage>
</organism>
<evidence type="ECO:0000256" key="5">
    <source>
        <dbReference type="SAM" id="Phobius"/>
    </source>
</evidence>
<evidence type="ECO:0000313" key="7">
    <source>
        <dbReference type="EMBL" id="AWL11656.1"/>
    </source>
</evidence>
<feature type="transmembrane region" description="Helical" evidence="5">
    <location>
        <begin position="244"/>
        <end position="262"/>
    </location>
</feature>
<comment type="subcellular location">
    <subcellularLocation>
        <location evidence="1">Membrane</location>
        <topology evidence="1">Multi-pass membrane protein</topology>
    </subcellularLocation>
</comment>
<evidence type="ECO:0000259" key="6">
    <source>
        <dbReference type="Pfam" id="PF04932"/>
    </source>
</evidence>
<dbReference type="Proteomes" id="UP000245728">
    <property type="component" value="Chromosome"/>
</dbReference>
<gene>
    <name evidence="7" type="ORF">HMF8227_01175</name>
</gene>
<evidence type="ECO:0000256" key="3">
    <source>
        <dbReference type="ARBA" id="ARBA00022989"/>
    </source>
</evidence>
<feature type="transmembrane region" description="Helical" evidence="5">
    <location>
        <begin position="72"/>
        <end position="94"/>
    </location>
</feature>
<evidence type="ECO:0000256" key="1">
    <source>
        <dbReference type="ARBA" id="ARBA00004141"/>
    </source>
</evidence>
<feature type="transmembrane region" description="Helical" evidence="5">
    <location>
        <begin position="222"/>
        <end position="239"/>
    </location>
</feature>
<dbReference type="RefSeq" id="WP_109339281.1">
    <property type="nucleotide sequence ID" value="NZ_CP029347.1"/>
</dbReference>
<feature type="transmembrane region" description="Helical" evidence="5">
    <location>
        <begin position="399"/>
        <end position="416"/>
    </location>
</feature>
<dbReference type="PANTHER" id="PTHR37422">
    <property type="entry name" value="TEICHURONIC ACID BIOSYNTHESIS PROTEIN TUAE"/>
    <property type="match status" value="1"/>
</dbReference>
<keyword evidence="3 5" id="KW-1133">Transmembrane helix</keyword>
<dbReference type="AlphaFoldDB" id="A0A2S2E1Y9"/>
<evidence type="ECO:0000313" key="8">
    <source>
        <dbReference type="Proteomes" id="UP000245728"/>
    </source>
</evidence>
<evidence type="ECO:0000256" key="4">
    <source>
        <dbReference type="ARBA" id="ARBA00023136"/>
    </source>
</evidence>
<keyword evidence="4 5" id="KW-0472">Membrane</keyword>
<feature type="transmembrane region" description="Helical" evidence="5">
    <location>
        <begin position="49"/>
        <end position="66"/>
    </location>
</feature>
<dbReference type="Pfam" id="PF04932">
    <property type="entry name" value="Wzy_C"/>
    <property type="match status" value="1"/>
</dbReference>
<dbReference type="GO" id="GO:0016020">
    <property type="term" value="C:membrane"/>
    <property type="evidence" value="ECO:0007669"/>
    <property type="project" value="UniProtKB-SubCell"/>
</dbReference>
<feature type="transmembrane region" description="Helical" evidence="5">
    <location>
        <begin position="428"/>
        <end position="452"/>
    </location>
</feature>
<feature type="transmembrane region" description="Helical" evidence="5">
    <location>
        <begin position="127"/>
        <end position="145"/>
    </location>
</feature>
<protein>
    <recommendedName>
        <fullName evidence="6">O-antigen ligase-related domain-containing protein</fullName>
    </recommendedName>
</protein>
<feature type="transmembrane region" description="Helical" evidence="5">
    <location>
        <begin position="101"/>
        <end position="121"/>
    </location>
</feature>